<reference evidence="11 12" key="1">
    <citation type="submission" date="2022-04" db="EMBL/GenBank/DDBJ databases">
        <title>Rhizobium coralii sp. nov., isolated from coral Turbinaria peltata.</title>
        <authorList>
            <person name="Sun H."/>
        </authorList>
    </citation>
    <scope>NUCLEOTIDE SEQUENCE [LARGE SCALE GENOMIC DNA]</scope>
    <source>
        <strain evidence="11 12">NTR19</strain>
    </source>
</reference>
<gene>
    <name evidence="11" type="ORF">M0654_18430</name>
</gene>
<evidence type="ECO:0000256" key="7">
    <source>
        <dbReference type="ARBA" id="ARBA00023136"/>
    </source>
</evidence>
<keyword evidence="2 9" id="KW-0813">Transport</keyword>
<comment type="subcellular location">
    <subcellularLocation>
        <location evidence="1 9">Cell inner membrane</location>
        <topology evidence="1 9">Multi-pass membrane protein</topology>
    </subcellularLocation>
</comment>
<name>A0ABT0IVQ9_9HYPH</name>
<dbReference type="Proteomes" id="UP001202827">
    <property type="component" value="Unassembled WGS sequence"/>
</dbReference>
<comment type="similarity">
    <text evidence="8 9">Belongs to the TRAP transporter small permease family.</text>
</comment>
<keyword evidence="5 9" id="KW-0812">Transmembrane</keyword>
<dbReference type="Pfam" id="PF04290">
    <property type="entry name" value="DctQ"/>
    <property type="match status" value="1"/>
</dbReference>
<keyword evidence="4 9" id="KW-0997">Cell inner membrane</keyword>
<evidence type="ECO:0000256" key="5">
    <source>
        <dbReference type="ARBA" id="ARBA00022692"/>
    </source>
</evidence>
<dbReference type="EMBL" id="JALPRY010000023">
    <property type="protein sequence ID" value="MCK8781960.1"/>
    <property type="molecule type" value="Genomic_DNA"/>
</dbReference>
<keyword evidence="12" id="KW-1185">Reference proteome</keyword>
<dbReference type="InterPro" id="IPR055348">
    <property type="entry name" value="DctQ"/>
</dbReference>
<comment type="caution">
    <text evidence="11">The sequence shown here is derived from an EMBL/GenBank/DDBJ whole genome shotgun (WGS) entry which is preliminary data.</text>
</comment>
<evidence type="ECO:0000256" key="9">
    <source>
        <dbReference type="RuleBase" id="RU369079"/>
    </source>
</evidence>
<proteinExistence type="inferred from homology"/>
<keyword evidence="6 9" id="KW-1133">Transmembrane helix</keyword>
<sequence>MSTADPRHSVFPEWLRKGLDALYLGAGYLGGIFLVAIFVIMLSLSAGRPLGIDIPAGDDFTAWCMAACAFLALAHTFRSAELIRMGLVIDRLNGRARHIVEIACTAIGTVAVSYFAWYAIDMTWTSWKFNDVSQGVIAVKLWIPQMAMAVGLALLALAFADELIHVLFGGSPRYEKPPVSNDEELIERIMESGA</sequence>
<feature type="transmembrane region" description="Helical" evidence="9">
    <location>
        <begin position="146"/>
        <end position="168"/>
    </location>
</feature>
<dbReference type="PANTHER" id="PTHR35011">
    <property type="entry name" value="2,3-DIKETO-L-GULONATE TRAP TRANSPORTER SMALL PERMEASE PROTEIN YIAM"/>
    <property type="match status" value="1"/>
</dbReference>
<evidence type="ECO:0000313" key="11">
    <source>
        <dbReference type="EMBL" id="MCK8781960.1"/>
    </source>
</evidence>
<evidence type="ECO:0000313" key="12">
    <source>
        <dbReference type="Proteomes" id="UP001202827"/>
    </source>
</evidence>
<dbReference type="RefSeq" id="WP_248684341.1">
    <property type="nucleotide sequence ID" value="NZ_JALPRY010000023.1"/>
</dbReference>
<evidence type="ECO:0000259" key="10">
    <source>
        <dbReference type="Pfam" id="PF04290"/>
    </source>
</evidence>
<evidence type="ECO:0000256" key="6">
    <source>
        <dbReference type="ARBA" id="ARBA00022989"/>
    </source>
</evidence>
<evidence type="ECO:0000256" key="2">
    <source>
        <dbReference type="ARBA" id="ARBA00022448"/>
    </source>
</evidence>
<organism evidence="11 12">
    <name type="scientific">Neorhizobium turbinariae</name>
    <dbReference type="NCBI Taxonomy" id="2937795"/>
    <lineage>
        <taxon>Bacteria</taxon>
        <taxon>Pseudomonadati</taxon>
        <taxon>Pseudomonadota</taxon>
        <taxon>Alphaproteobacteria</taxon>
        <taxon>Hyphomicrobiales</taxon>
        <taxon>Rhizobiaceae</taxon>
        <taxon>Rhizobium/Agrobacterium group</taxon>
        <taxon>Neorhizobium</taxon>
    </lineage>
</organism>
<feature type="domain" description="Tripartite ATP-independent periplasmic transporters DctQ component" evidence="10">
    <location>
        <begin position="39"/>
        <end position="167"/>
    </location>
</feature>
<evidence type="ECO:0000256" key="8">
    <source>
        <dbReference type="ARBA" id="ARBA00038436"/>
    </source>
</evidence>
<feature type="transmembrane region" description="Helical" evidence="9">
    <location>
        <begin position="98"/>
        <end position="120"/>
    </location>
</feature>
<dbReference type="PANTHER" id="PTHR35011:SF10">
    <property type="entry name" value="TRAP TRANSPORTER SMALL PERMEASE PROTEIN"/>
    <property type="match status" value="1"/>
</dbReference>
<evidence type="ECO:0000256" key="4">
    <source>
        <dbReference type="ARBA" id="ARBA00022519"/>
    </source>
</evidence>
<feature type="transmembrane region" description="Helical" evidence="9">
    <location>
        <begin position="60"/>
        <end position="77"/>
    </location>
</feature>
<evidence type="ECO:0000256" key="3">
    <source>
        <dbReference type="ARBA" id="ARBA00022475"/>
    </source>
</evidence>
<dbReference type="InterPro" id="IPR007387">
    <property type="entry name" value="TRAP_DctQ"/>
</dbReference>
<comment type="subunit">
    <text evidence="9">The complex comprises the extracytoplasmic solute receptor protein and the two transmembrane proteins.</text>
</comment>
<accession>A0ABT0IVQ9</accession>
<evidence type="ECO:0000256" key="1">
    <source>
        <dbReference type="ARBA" id="ARBA00004429"/>
    </source>
</evidence>
<keyword evidence="7 9" id="KW-0472">Membrane</keyword>
<comment type="function">
    <text evidence="9">Part of the tripartite ATP-independent periplasmic (TRAP) transport system.</text>
</comment>
<keyword evidence="3" id="KW-1003">Cell membrane</keyword>
<protein>
    <recommendedName>
        <fullName evidence="9">TRAP transporter small permease protein</fullName>
    </recommendedName>
</protein>
<feature type="transmembrane region" description="Helical" evidence="9">
    <location>
        <begin position="21"/>
        <end position="40"/>
    </location>
</feature>